<evidence type="ECO:0000256" key="1">
    <source>
        <dbReference type="SAM" id="MobiDB-lite"/>
    </source>
</evidence>
<organism evidence="2 3">
    <name type="scientific">Necator americanus</name>
    <name type="common">Human hookworm</name>
    <dbReference type="NCBI Taxonomy" id="51031"/>
    <lineage>
        <taxon>Eukaryota</taxon>
        <taxon>Metazoa</taxon>
        <taxon>Ecdysozoa</taxon>
        <taxon>Nematoda</taxon>
        <taxon>Chromadorea</taxon>
        <taxon>Rhabditida</taxon>
        <taxon>Rhabditina</taxon>
        <taxon>Rhabditomorpha</taxon>
        <taxon>Strongyloidea</taxon>
        <taxon>Ancylostomatidae</taxon>
        <taxon>Bunostominae</taxon>
        <taxon>Necator</taxon>
    </lineage>
</organism>
<dbReference type="Proteomes" id="UP000053676">
    <property type="component" value="Unassembled WGS sequence"/>
</dbReference>
<feature type="compositionally biased region" description="Low complexity" evidence="1">
    <location>
        <begin position="230"/>
        <end position="241"/>
    </location>
</feature>
<reference evidence="3" key="1">
    <citation type="journal article" date="2014" name="Nat. Genet.">
        <title>Genome of the human hookworm Necator americanus.</title>
        <authorList>
            <person name="Tang Y.T."/>
            <person name="Gao X."/>
            <person name="Rosa B.A."/>
            <person name="Abubucker S."/>
            <person name="Hallsworth-Pepin K."/>
            <person name="Martin J."/>
            <person name="Tyagi R."/>
            <person name="Heizer E."/>
            <person name="Zhang X."/>
            <person name="Bhonagiri-Palsikar V."/>
            <person name="Minx P."/>
            <person name="Warren W.C."/>
            <person name="Wang Q."/>
            <person name="Zhan B."/>
            <person name="Hotez P.J."/>
            <person name="Sternberg P.W."/>
            <person name="Dougall A."/>
            <person name="Gaze S.T."/>
            <person name="Mulvenna J."/>
            <person name="Sotillo J."/>
            <person name="Ranganathan S."/>
            <person name="Rabelo E.M."/>
            <person name="Wilson R.K."/>
            <person name="Felgner P.L."/>
            <person name="Bethony J."/>
            <person name="Hawdon J.M."/>
            <person name="Gasser R.B."/>
            <person name="Loukas A."/>
            <person name="Mitreva M."/>
        </authorList>
    </citation>
    <scope>NUCLEOTIDE SEQUENCE [LARGE SCALE GENOMIC DNA]</scope>
</reference>
<evidence type="ECO:0000313" key="2">
    <source>
        <dbReference type="EMBL" id="ETN86171.1"/>
    </source>
</evidence>
<gene>
    <name evidence="2" type="ORF">NECAME_06052</name>
</gene>
<proteinExistence type="predicted"/>
<feature type="region of interest" description="Disordered" evidence="1">
    <location>
        <begin position="219"/>
        <end position="255"/>
    </location>
</feature>
<name>W2TYN4_NECAM</name>
<sequence length="255" mass="29483">MLNFDMLFQEITTIDKLFIEKESITRIKYNVMGLTPPVYNAGEGLFSGHPRTEKLVKLVFSPTRIMNIDSFEQLTTRIRCLRVRRCGSMPTFTIIVAYAPTSSCGEEEVEAFYMDLEKFYREDHTLYKIKRVGKEGEGSQKQVQEKREFVKEERAVEEPEKFTRPGESLATAKEIERPKVTAQEQQVSTTREPEKQQRVVKETNIFEKHVSEKEIIESLTTAKEPDGTKVAVQEQQVSAAQEPEKQQRVVKVRQN</sequence>
<feature type="compositionally biased region" description="Basic and acidic residues" evidence="1">
    <location>
        <begin position="137"/>
        <end position="164"/>
    </location>
</feature>
<feature type="region of interest" description="Disordered" evidence="1">
    <location>
        <begin position="137"/>
        <end position="196"/>
    </location>
</feature>
<protein>
    <submittedName>
        <fullName evidence="2">Uncharacterized protein</fullName>
    </submittedName>
</protein>
<dbReference type="EMBL" id="KI657592">
    <property type="protein sequence ID" value="ETN86171.1"/>
    <property type="molecule type" value="Genomic_DNA"/>
</dbReference>
<dbReference type="KEGG" id="nai:NECAME_06052"/>
<dbReference type="AlphaFoldDB" id="W2TYN4"/>
<accession>W2TYN4</accession>
<keyword evidence="3" id="KW-1185">Reference proteome</keyword>
<evidence type="ECO:0000313" key="3">
    <source>
        <dbReference type="Proteomes" id="UP000053676"/>
    </source>
</evidence>